<feature type="compositionally biased region" description="Polar residues" evidence="1">
    <location>
        <begin position="186"/>
        <end position="206"/>
    </location>
</feature>
<evidence type="ECO:0000256" key="1">
    <source>
        <dbReference type="SAM" id="MobiDB-lite"/>
    </source>
</evidence>
<name>A0ABD0QQW4_CIRMR</name>
<accession>A0ABD0QQW4</accession>
<feature type="compositionally biased region" description="Polar residues" evidence="1">
    <location>
        <begin position="26"/>
        <end position="43"/>
    </location>
</feature>
<feature type="compositionally biased region" description="Polar residues" evidence="1">
    <location>
        <begin position="126"/>
        <end position="135"/>
    </location>
</feature>
<feature type="compositionally biased region" description="Polar residues" evidence="1">
    <location>
        <begin position="379"/>
        <end position="391"/>
    </location>
</feature>
<feature type="compositionally biased region" description="Basic and acidic residues" evidence="1">
    <location>
        <begin position="340"/>
        <end position="355"/>
    </location>
</feature>
<feature type="compositionally biased region" description="Polar residues" evidence="1">
    <location>
        <begin position="104"/>
        <end position="118"/>
    </location>
</feature>
<protein>
    <submittedName>
        <fullName evidence="2">Uncharacterized protein</fullName>
    </submittedName>
</protein>
<feature type="non-terminal residue" evidence="2">
    <location>
        <position position="1"/>
    </location>
</feature>
<proteinExistence type="predicted"/>
<comment type="caution">
    <text evidence="2">The sequence shown here is derived from an EMBL/GenBank/DDBJ whole genome shotgun (WGS) entry which is preliminary data.</text>
</comment>
<evidence type="ECO:0000313" key="2">
    <source>
        <dbReference type="EMBL" id="KAL0188610.1"/>
    </source>
</evidence>
<evidence type="ECO:0000313" key="3">
    <source>
        <dbReference type="Proteomes" id="UP001529510"/>
    </source>
</evidence>
<sequence length="428" mass="45904">DVFVSTPSLEPGNNSQGTESSKKLPHQNNPSAIESGSPKQTSPEEQQKKPSSSGSQPSEVAECFQLELNSENSSFAQRTQLFIVEEDSQATQIVEEERTVGAEKSNSSPKHHSQNASKNDMDPEPVTTSNSQSVSKVPDSTEKAEDCNPSQKLSQGVNANIGNQNISTSPGPTPSQLSVGADCVSDTPNAPQTSKTTVANCSQASPSADRPVTPVPVPQQSLSQSVLTVSSQKNTEKEKESVSQSQRLSQPLTHSHSIVTDSVRNAEEERMDEGEIESTVTGDDTGIKLGLSQSEVLSPEPMEEENGEEEKEKETSQGEPSRDDHSSSKVDSFSVMVLEESQRISQEKVKDDRRSQPFISSSQPVRGSVQDKREATAKISVSQPVGSTEVSPLQLERTKSQSTQPSDAGQHKKNSDNAANRSLSDSSG</sequence>
<keyword evidence="3" id="KW-1185">Reference proteome</keyword>
<feature type="non-terminal residue" evidence="2">
    <location>
        <position position="428"/>
    </location>
</feature>
<feature type="compositionally biased region" description="Low complexity" evidence="1">
    <location>
        <begin position="218"/>
        <end position="232"/>
    </location>
</feature>
<dbReference type="AlphaFoldDB" id="A0ABD0QQW4"/>
<feature type="compositionally biased region" description="Low complexity" evidence="1">
    <location>
        <begin position="49"/>
        <end position="59"/>
    </location>
</feature>
<feature type="region of interest" description="Disordered" evidence="1">
    <location>
        <begin position="1"/>
        <end position="66"/>
    </location>
</feature>
<feature type="compositionally biased region" description="Basic and acidic residues" evidence="1">
    <location>
        <begin position="310"/>
        <end position="328"/>
    </location>
</feature>
<gene>
    <name evidence="2" type="ORF">M9458_015709</name>
</gene>
<feature type="compositionally biased region" description="Polar residues" evidence="1">
    <location>
        <begin position="1"/>
        <end position="19"/>
    </location>
</feature>
<feature type="compositionally biased region" description="Polar residues" evidence="1">
    <location>
        <begin position="242"/>
        <end position="263"/>
    </location>
</feature>
<feature type="compositionally biased region" description="Polar residues" evidence="1">
    <location>
        <begin position="416"/>
        <end position="428"/>
    </location>
</feature>
<organism evidence="2 3">
    <name type="scientific">Cirrhinus mrigala</name>
    <name type="common">Mrigala</name>
    <dbReference type="NCBI Taxonomy" id="683832"/>
    <lineage>
        <taxon>Eukaryota</taxon>
        <taxon>Metazoa</taxon>
        <taxon>Chordata</taxon>
        <taxon>Craniata</taxon>
        <taxon>Vertebrata</taxon>
        <taxon>Euteleostomi</taxon>
        <taxon>Actinopterygii</taxon>
        <taxon>Neopterygii</taxon>
        <taxon>Teleostei</taxon>
        <taxon>Ostariophysi</taxon>
        <taxon>Cypriniformes</taxon>
        <taxon>Cyprinidae</taxon>
        <taxon>Labeoninae</taxon>
        <taxon>Labeonini</taxon>
        <taxon>Cirrhinus</taxon>
    </lineage>
</organism>
<reference evidence="2 3" key="1">
    <citation type="submission" date="2024-05" db="EMBL/GenBank/DDBJ databases">
        <title>Genome sequencing and assembly of Indian major carp, Cirrhinus mrigala (Hamilton, 1822).</title>
        <authorList>
            <person name="Mohindra V."/>
            <person name="Chowdhury L.M."/>
            <person name="Lal K."/>
            <person name="Jena J.K."/>
        </authorList>
    </citation>
    <scope>NUCLEOTIDE SEQUENCE [LARGE SCALE GENOMIC DNA]</scope>
    <source>
        <strain evidence="2">CM1030</strain>
        <tissue evidence="2">Blood</tissue>
    </source>
</reference>
<dbReference type="Proteomes" id="UP001529510">
    <property type="component" value="Unassembled WGS sequence"/>
</dbReference>
<feature type="region of interest" description="Disordered" evidence="1">
    <location>
        <begin position="86"/>
        <end position="428"/>
    </location>
</feature>
<feature type="compositionally biased region" description="Polar residues" evidence="1">
    <location>
        <begin position="148"/>
        <end position="178"/>
    </location>
</feature>
<dbReference type="EMBL" id="JAMKFB020000007">
    <property type="protein sequence ID" value="KAL0188610.1"/>
    <property type="molecule type" value="Genomic_DNA"/>
</dbReference>